<feature type="region of interest" description="Disordered" evidence="1">
    <location>
        <begin position="1"/>
        <end position="27"/>
    </location>
</feature>
<dbReference type="EMBL" id="JANPWB010000006">
    <property type="protein sequence ID" value="KAJ1177748.1"/>
    <property type="molecule type" value="Genomic_DNA"/>
</dbReference>
<reference evidence="2" key="1">
    <citation type="journal article" date="2022" name="bioRxiv">
        <title>Sequencing and chromosome-scale assembly of the giantPleurodeles waltlgenome.</title>
        <authorList>
            <person name="Brown T."/>
            <person name="Elewa A."/>
            <person name="Iarovenko S."/>
            <person name="Subramanian E."/>
            <person name="Araus A.J."/>
            <person name="Petzold A."/>
            <person name="Susuki M."/>
            <person name="Suzuki K.-i.T."/>
            <person name="Hayashi T."/>
            <person name="Toyoda A."/>
            <person name="Oliveira C."/>
            <person name="Osipova E."/>
            <person name="Leigh N.D."/>
            <person name="Simon A."/>
            <person name="Yun M.H."/>
        </authorList>
    </citation>
    <scope>NUCLEOTIDE SEQUENCE</scope>
    <source>
        <strain evidence="2">20211129_DDA</strain>
        <tissue evidence="2">Liver</tissue>
    </source>
</reference>
<keyword evidence="3" id="KW-1185">Reference proteome</keyword>
<evidence type="ECO:0000313" key="3">
    <source>
        <dbReference type="Proteomes" id="UP001066276"/>
    </source>
</evidence>
<evidence type="ECO:0000313" key="2">
    <source>
        <dbReference type="EMBL" id="KAJ1177748.1"/>
    </source>
</evidence>
<dbReference type="Proteomes" id="UP001066276">
    <property type="component" value="Chromosome 3_2"/>
</dbReference>
<organism evidence="2 3">
    <name type="scientific">Pleurodeles waltl</name>
    <name type="common">Iberian ribbed newt</name>
    <dbReference type="NCBI Taxonomy" id="8319"/>
    <lineage>
        <taxon>Eukaryota</taxon>
        <taxon>Metazoa</taxon>
        <taxon>Chordata</taxon>
        <taxon>Craniata</taxon>
        <taxon>Vertebrata</taxon>
        <taxon>Euteleostomi</taxon>
        <taxon>Amphibia</taxon>
        <taxon>Batrachia</taxon>
        <taxon>Caudata</taxon>
        <taxon>Salamandroidea</taxon>
        <taxon>Salamandridae</taxon>
        <taxon>Pleurodelinae</taxon>
        <taxon>Pleurodeles</taxon>
    </lineage>
</organism>
<proteinExistence type="predicted"/>
<comment type="caution">
    <text evidence="2">The sequence shown here is derived from an EMBL/GenBank/DDBJ whole genome shotgun (WGS) entry which is preliminary data.</text>
</comment>
<name>A0AAV7TMU8_PLEWA</name>
<evidence type="ECO:0000256" key="1">
    <source>
        <dbReference type="SAM" id="MobiDB-lite"/>
    </source>
</evidence>
<gene>
    <name evidence="2" type="ORF">NDU88_003000</name>
</gene>
<dbReference type="AlphaFoldDB" id="A0AAV7TMU8"/>
<protein>
    <submittedName>
        <fullName evidence="2">Uncharacterized protein</fullName>
    </submittedName>
</protein>
<sequence length="127" mass="13920">MLRCRLHHATEAARKQGHSSRPSRMENNCAATRGQITAQREHGIKQVRVFKYLIFCKFCASIDLCSGYATETVREDSAIPLDLAAMFVPSPGSGASVPVGDKSLHRDTTETSLNMHCVENQAAADDQ</sequence>
<accession>A0AAV7TMU8</accession>